<dbReference type="PANTHER" id="PTHR43182">
    <property type="entry name" value="COBALT-PRECORRIN-6B C(15)-METHYLTRANSFERASE (DECARBOXYLATING)"/>
    <property type="match status" value="1"/>
</dbReference>
<dbReference type="NCBIfam" id="TIGR02467">
    <property type="entry name" value="CbiE"/>
    <property type="match status" value="1"/>
</dbReference>
<dbReference type="EMBL" id="QURN01000005">
    <property type="protein sequence ID" value="RFC68135.1"/>
    <property type="molecule type" value="Genomic_DNA"/>
</dbReference>
<dbReference type="Gene3D" id="3.30.950.10">
    <property type="entry name" value="Methyltransferase, Cobalt-precorrin-4 Transmethylase, Domain 2"/>
    <property type="match status" value="1"/>
</dbReference>
<dbReference type="Proteomes" id="UP000262379">
    <property type="component" value="Unassembled WGS sequence"/>
</dbReference>
<proteinExistence type="predicted"/>
<organism evidence="7 8">
    <name type="scientific">Mesorhizobium denitrificans</name>
    <dbReference type="NCBI Taxonomy" id="2294114"/>
    <lineage>
        <taxon>Bacteria</taxon>
        <taxon>Pseudomonadati</taxon>
        <taxon>Pseudomonadota</taxon>
        <taxon>Alphaproteobacteria</taxon>
        <taxon>Hyphomicrobiales</taxon>
        <taxon>Phyllobacteriaceae</taxon>
        <taxon>Mesorhizobium</taxon>
    </lineage>
</organism>
<dbReference type="InterPro" id="IPR014776">
    <property type="entry name" value="4pyrrole_Mease_sub2"/>
</dbReference>
<evidence type="ECO:0000313" key="8">
    <source>
        <dbReference type="Proteomes" id="UP000262379"/>
    </source>
</evidence>
<feature type="domain" description="Tetrapyrrole methylase" evidence="6">
    <location>
        <begin position="14"/>
        <end position="197"/>
    </location>
</feature>
<dbReference type="UniPathway" id="UPA00148"/>
<dbReference type="GO" id="GO:0009236">
    <property type="term" value="P:cobalamin biosynthetic process"/>
    <property type="evidence" value="ECO:0007669"/>
    <property type="project" value="UniProtKB-UniPathway"/>
</dbReference>
<dbReference type="InterPro" id="IPR014777">
    <property type="entry name" value="4pyrrole_Mease_sub1"/>
</dbReference>
<evidence type="ECO:0000313" key="7">
    <source>
        <dbReference type="EMBL" id="RFC68135.1"/>
    </source>
</evidence>
<accession>A0A371XFX7</accession>
<evidence type="ECO:0000256" key="1">
    <source>
        <dbReference type="ARBA" id="ARBA00004953"/>
    </source>
</evidence>
<comment type="pathway">
    <text evidence="1">Cofactor biosynthesis; adenosylcobalamin biosynthesis.</text>
</comment>
<comment type="caution">
    <text evidence="7">The sequence shown here is derived from an EMBL/GenBank/DDBJ whole genome shotgun (WGS) entry which is preliminary data.</text>
</comment>
<evidence type="ECO:0000256" key="4">
    <source>
        <dbReference type="ARBA" id="ARBA00022679"/>
    </source>
</evidence>
<dbReference type="InterPro" id="IPR035996">
    <property type="entry name" value="4pyrrol_Methylase_sf"/>
</dbReference>
<dbReference type="PIRSF" id="PIRSF036428">
    <property type="entry name" value="CobL"/>
    <property type="match status" value="1"/>
</dbReference>
<dbReference type="InterPro" id="IPR000878">
    <property type="entry name" value="4pyrrol_Mease"/>
</dbReference>
<dbReference type="GO" id="GO:0032259">
    <property type="term" value="P:methylation"/>
    <property type="evidence" value="ECO:0007669"/>
    <property type="project" value="UniProtKB-KW"/>
</dbReference>
<dbReference type="AlphaFoldDB" id="A0A371XFX7"/>
<evidence type="ECO:0000256" key="5">
    <source>
        <dbReference type="ARBA" id="ARBA00022691"/>
    </source>
</evidence>
<dbReference type="PANTHER" id="PTHR43182:SF1">
    <property type="entry name" value="COBALT-PRECORRIN-7 C(5)-METHYLTRANSFERASE"/>
    <property type="match status" value="1"/>
</dbReference>
<dbReference type="InterPro" id="IPR050714">
    <property type="entry name" value="Cobalamin_biosynth_MTase"/>
</dbReference>
<protein>
    <submittedName>
        <fullName evidence="7">Precorrin-6y C5,15-methyltransferase (Decarboxylating) subunit CbiE</fullName>
    </submittedName>
</protein>
<dbReference type="CDD" id="cd11644">
    <property type="entry name" value="Precorrin-6Y-MT"/>
    <property type="match status" value="1"/>
</dbReference>
<keyword evidence="3 7" id="KW-0489">Methyltransferase</keyword>
<dbReference type="InterPro" id="IPR012818">
    <property type="entry name" value="CbiE"/>
</dbReference>
<reference evidence="8" key="1">
    <citation type="submission" date="2018-08" db="EMBL/GenBank/DDBJ databases">
        <authorList>
            <person name="Im W.T."/>
        </authorList>
    </citation>
    <scope>NUCLEOTIDE SEQUENCE [LARGE SCALE GENOMIC DNA]</scope>
    <source>
        <strain evidence="8">LA-28</strain>
    </source>
</reference>
<dbReference type="InterPro" id="IPR006365">
    <property type="entry name" value="Cbl_synth_CobL"/>
</dbReference>
<dbReference type="GO" id="GO:0008276">
    <property type="term" value="F:protein methyltransferase activity"/>
    <property type="evidence" value="ECO:0007669"/>
    <property type="project" value="InterPro"/>
</dbReference>
<keyword evidence="5" id="KW-0949">S-adenosyl-L-methionine</keyword>
<sequence>MRTDLRMTSVEKWLTIVGIGEDGIAGLGDEAKRAISGARHVFGGARHLELARGIIKGQAEQWPVPFAIDPVLALRGQSVCVLASGDPFFYGAGIALTRRIPAAEIRCLPSPSAFSLAASRLGWPLQNVECVSLHGRSINLLRPLLHPHRHILALTSDGLAPGEIAALITSIGFGGSRIAVLEALGGPAERIRWATADSFDIENISPLNVLAIEVESNSEARIISLANGLPDALFDTDGQLTKSEVRAVTLSGLAPRRGELLWDVGAGSGSIAIEWMLADPSIRAIAIEANKERAARVTANANSCGVPGLKLIEGAAPEALANLETPDAIFIGGGGSDPGVIPACIKGLKPGGRLVANAVTLEMEALLLDHHARLGGELIRIAVSRAQPVGSMQGWRAAMPVTQWRWRKP</sequence>
<dbReference type="SUPFAM" id="SSF53335">
    <property type="entry name" value="S-adenosyl-L-methionine-dependent methyltransferases"/>
    <property type="match status" value="1"/>
</dbReference>
<gene>
    <name evidence="7" type="primary">cbiE</name>
    <name evidence="7" type="ORF">DY251_07615</name>
</gene>
<keyword evidence="4 7" id="KW-0808">Transferase</keyword>
<keyword evidence="2" id="KW-0169">Cobalamin biosynthesis</keyword>
<dbReference type="Gene3D" id="3.40.1010.10">
    <property type="entry name" value="Cobalt-precorrin-4 Transmethylase, Domain 1"/>
    <property type="match status" value="1"/>
</dbReference>
<dbReference type="Gene3D" id="3.40.50.150">
    <property type="entry name" value="Vaccinia Virus protein VP39"/>
    <property type="match status" value="1"/>
</dbReference>
<dbReference type="NCBIfam" id="TIGR02469">
    <property type="entry name" value="CbiT"/>
    <property type="match status" value="1"/>
</dbReference>
<dbReference type="SUPFAM" id="SSF53790">
    <property type="entry name" value="Tetrapyrrole methylase"/>
    <property type="match status" value="1"/>
</dbReference>
<evidence type="ECO:0000256" key="2">
    <source>
        <dbReference type="ARBA" id="ARBA00022573"/>
    </source>
</evidence>
<dbReference type="InterPro" id="IPR014008">
    <property type="entry name" value="Cbl_synth_MTase_CbiT"/>
</dbReference>
<keyword evidence="8" id="KW-1185">Reference proteome</keyword>
<dbReference type="InterPro" id="IPR029063">
    <property type="entry name" value="SAM-dependent_MTases_sf"/>
</dbReference>
<dbReference type="CDD" id="cd02440">
    <property type="entry name" value="AdoMet_MTases"/>
    <property type="match status" value="1"/>
</dbReference>
<evidence type="ECO:0000259" key="6">
    <source>
        <dbReference type="Pfam" id="PF00590"/>
    </source>
</evidence>
<dbReference type="Pfam" id="PF00590">
    <property type="entry name" value="TP_methylase"/>
    <property type="match status" value="1"/>
</dbReference>
<name>A0A371XFX7_9HYPH</name>
<evidence type="ECO:0000256" key="3">
    <source>
        <dbReference type="ARBA" id="ARBA00022603"/>
    </source>
</evidence>